<evidence type="ECO:0000313" key="10">
    <source>
        <dbReference type="EMBL" id="ULT80515.1"/>
    </source>
</evidence>
<dbReference type="EMBL" id="CP090896">
    <property type="protein sequence ID" value="ULT80515.1"/>
    <property type="molecule type" value="Genomic_DNA"/>
</dbReference>
<evidence type="ECO:0000256" key="2">
    <source>
        <dbReference type="ARBA" id="ARBA00013184"/>
    </source>
</evidence>
<dbReference type="GO" id="GO:0006355">
    <property type="term" value="P:regulation of DNA-templated transcription"/>
    <property type="evidence" value="ECO:0007669"/>
    <property type="project" value="InterPro"/>
</dbReference>
<keyword evidence="5" id="KW-0805">Transcription regulation</keyword>
<feature type="domain" description="RGS" evidence="9">
    <location>
        <begin position="196"/>
        <end position="252"/>
    </location>
</feature>
<proteinExistence type="predicted"/>
<comment type="subcellular location">
    <subcellularLocation>
        <location evidence="1">Nucleus</location>
    </subcellularLocation>
</comment>
<dbReference type="PANTHER" id="PTHR13808:SF1">
    <property type="entry name" value="HISTONE ACETYLTRANSFERASE"/>
    <property type="match status" value="1"/>
</dbReference>
<reference evidence="10 11" key="1">
    <citation type="submission" date="2022-05" db="EMBL/GenBank/DDBJ databases">
        <title>Chromosome-level reference genomes for two strains of Caenorhabditis briggsae: an improved platform for comparative genomics.</title>
        <authorList>
            <person name="Stevens L."/>
            <person name="Andersen E.C."/>
        </authorList>
    </citation>
    <scope>NUCLEOTIDE SEQUENCE [LARGE SCALE GENOMIC DNA]</scope>
    <source>
        <strain evidence="10">QX1410_ONT</strain>
        <tissue evidence="10">Whole-organism</tissue>
    </source>
</reference>
<keyword evidence="6" id="KW-0804">Transcription</keyword>
<evidence type="ECO:0000256" key="4">
    <source>
        <dbReference type="ARBA" id="ARBA00022853"/>
    </source>
</evidence>
<dbReference type="PROSITE" id="PS50132">
    <property type="entry name" value="RGS"/>
    <property type="match status" value="1"/>
</dbReference>
<protein>
    <recommendedName>
        <fullName evidence="2">histone acetyltransferase</fullName>
        <ecNumber evidence="2">2.3.1.48</ecNumber>
    </recommendedName>
</protein>
<dbReference type="InterPro" id="IPR013178">
    <property type="entry name" value="Histone_AcTrfase_Rtt109/CBP"/>
</dbReference>
<organism evidence="10 11">
    <name type="scientific">Caenorhabditis briggsae</name>
    <dbReference type="NCBI Taxonomy" id="6238"/>
    <lineage>
        <taxon>Eukaryota</taxon>
        <taxon>Metazoa</taxon>
        <taxon>Ecdysozoa</taxon>
        <taxon>Nematoda</taxon>
        <taxon>Chromadorea</taxon>
        <taxon>Rhabditida</taxon>
        <taxon>Rhabditina</taxon>
        <taxon>Rhabditomorpha</taxon>
        <taxon>Rhabditoidea</taxon>
        <taxon>Rhabditidae</taxon>
        <taxon>Peloderinae</taxon>
        <taxon>Caenorhabditis</taxon>
    </lineage>
</organism>
<keyword evidence="7" id="KW-0539">Nucleus</keyword>
<dbReference type="Proteomes" id="UP000827892">
    <property type="component" value="Chromosome X"/>
</dbReference>
<keyword evidence="4" id="KW-0156">Chromatin regulator</keyword>
<dbReference type="InterPro" id="IPR016137">
    <property type="entry name" value="RGS"/>
</dbReference>
<dbReference type="PANTHER" id="PTHR13808">
    <property type="entry name" value="CBP/P300-RELATED"/>
    <property type="match status" value="1"/>
</dbReference>
<evidence type="ECO:0000313" key="11">
    <source>
        <dbReference type="Proteomes" id="UP000827892"/>
    </source>
</evidence>
<gene>
    <name evidence="10" type="ORF">L3Y34_010820</name>
</gene>
<evidence type="ECO:0000256" key="8">
    <source>
        <dbReference type="ARBA" id="ARBA00048017"/>
    </source>
</evidence>
<evidence type="ECO:0000256" key="7">
    <source>
        <dbReference type="ARBA" id="ARBA00023242"/>
    </source>
</evidence>
<evidence type="ECO:0000256" key="3">
    <source>
        <dbReference type="ARBA" id="ARBA00022679"/>
    </source>
</evidence>
<sequence length="258" mass="29975">MRNLNLQPNVPMEEGNQDLLGLAAATLEMNLQMAAQVEEEEMELDDEEEAHGIEEVAAPEENVACCSCPLQSRYNVPNRECSGGEKCQNESRIPPNADFMGLIEPSSNGSDYCMECFAVEDRKIQKERYMKKKNENDKFEEVLRCSRCMKLWHICCSFHMKRSNGFKCKFCVKNEAPKILDAGKGRCRIVTMMEDKLNAILEEQQGKIFFMLYTHEYKNPANQKFWFAIDYLDSVKYLEADRRKQINQEILSHKFFVF</sequence>
<evidence type="ECO:0000256" key="6">
    <source>
        <dbReference type="ARBA" id="ARBA00023163"/>
    </source>
</evidence>
<keyword evidence="3" id="KW-0808">Transferase</keyword>
<dbReference type="AlphaFoldDB" id="A0AAE8ZMD7"/>
<comment type="catalytic activity">
    <reaction evidence="8">
        <text>L-lysyl-[protein] + acetyl-CoA = N(6)-acetyl-L-lysyl-[protein] + CoA + H(+)</text>
        <dbReference type="Rhea" id="RHEA:45948"/>
        <dbReference type="Rhea" id="RHEA-COMP:9752"/>
        <dbReference type="Rhea" id="RHEA-COMP:10731"/>
        <dbReference type="ChEBI" id="CHEBI:15378"/>
        <dbReference type="ChEBI" id="CHEBI:29969"/>
        <dbReference type="ChEBI" id="CHEBI:57287"/>
        <dbReference type="ChEBI" id="CHEBI:57288"/>
        <dbReference type="ChEBI" id="CHEBI:61930"/>
        <dbReference type="EC" id="2.3.1.48"/>
    </reaction>
</comment>
<evidence type="ECO:0000256" key="1">
    <source>
        <dbReference type="ARBA" id="ARBA00004123"/>
    </source>
</evidence>
<accession>A0AAE8ZMD7</accession>
<dbReference type="GO" id="GO:0004402">
    <property type="term" value="F:histone acetyltransferase activity"/>
    <property type="evidence" value="ECO:0007669"/>
    <property type="project" value="InterPro"/>
</dbReference>
<evidence type="ECO:0000256" key="5">
    <source>
        <dbReference type="ARBA" id="ARBA00023015"/>
    </source>
</evidence>
<name>A0AAE8ZMD7_CAEBR</name>
<evidence type="ECO:0000259" key="9">
    <source>
        <dbReference type="PROSITE" id="PS50132"/>
    </source>
</evidence>
<dbReference type="EC" id="2.3.1.48" evidence="2"/>
<dbReference type="GO" id="GO:0005634">
    <property type="term" value="C:nucleus"/>
    <property type="evidence" value="ECO:0007669"/>
    <property type="project" value="UniProtKB-SubCell"/>
</dbReference>